<keyword evidence="1" id="KW-0812">Transmembrane</keyword>
<accession>A0A1D8TRP7</accession>
<reference evidence="3" key="1">
    <citation type="submission" date="2016-10" db="EMBL/GenBank/DDBJ databases">
        <title>Comparative genomics uncovers the prolific and rare metabolic potential of the cyanobacterial genus Moorea.</title>
        <authorList>
            <person name="Leao T."/>
            <person name="Castelao G."/>
            <person name="Korobeynikov A."/>
            <person name="Monroe E.A."/>
            <person name="Podell S."/>
            <person name="Glukhov E."/>
            <person name="Allen E."/>
            <person name="Gerwick W.H."/>
            <person name="Gerwick L."/>
        </authorList>
    </citation>
    <scope>NUCLEOTIDE SEQUENCE [LARGE SCALE GENOMIC DNA]</scope>
    <source>
        <strain evidence="3">PAL-8-15-08-1</strain>
    </source>
</reference>
<feature type="transmembrane region" description="Helical" evidence="1">
    <location>
        <begin position="57"/>
        <end position="75"/>
    </location>
</feature>
<dbReference type="KEGG" id="mpro:BJP34_13200"/>
<evidence type="ECO:0000256" key="1">
    <source>
        <dbReference type="SAM" id="Phobius"/>
    </source>
</evidence>
<dbReference type="EMBL" id="CP017599">
    <property type="protein sequence ID" value="AOX00285.1"/>
    <property type="molecule type" value="Genomic_DNA"/>
</dbReference>
<keyword evidence="1" id="KW-0472">Membrane</keyword>
<sequence>METKIMASIAIYDLKVAGLSLFEDQESYLADINDFELGTLNGGIGPTIITASSPECVTFAAGFIVGVGGGIYAALKLF</sequence>
<dbReference type="Proteomes" id="UP000177870">
    <property type="component" value="Chromosome"/>
</dbReference>
<gene>
    <name evidence="2" type="ORF">BJP34_13200</name>
</gene>
<evidence type="ECO:0000313" key="3">
    <source>
        <dbReference type="Proteomes" id="UP000177870"/>
    </source>
</evidence>
<organism evidence="2 3">
    <name type="scientific">Moorena producens PAL-8-15-08-1</name>
    <dbReference type="NCBI Taxonomy" id="1458985"/>
    <lineage>
        <taxon>Bacteria</taxon>
        <taxon>Bacillati</taxon>
        <taxon>Cyanobacteriota</taxon>
        <taxon>Cyanophyceae</taxon>
        <taxon>Coleofasciculales</taxon>
        <taxon>Coleofasciculaceae</taxon>
        <taxon>Moorena</taxon>
    </lineage>
</organism>
<protein>
    <recommendedName>
        <fullName evidence="4">Bacteriocin</fullName>
    </recommendedName>
</protein>
<dbReference type="AlphaFoldDB" id="A0A1D8TRP7"/>
<keyword evidence="1" id="KW-1133">Transmembrane helix</keyword>
<evidence type="ECO:0000313" key="2">
    <source>
        <dbReference type="EMBL" id="AOX00285.1"/>
    </source>
</evidence>
<proteinExistence type="predicted"/>
<name>A0A1D8TRP7_9CYAN</name>
<evidence type="ECO:0008006" key="4">
    <source>
        <dbReference type="Google" id="ProtNLM"/>
    </source>
</evidence>